<keyword evidence="2" id="KW-1185">Reference proteome</keyword>
<evidence type="ECO:0000313" key="1">
    <source>
        <dbReference type="EnsemblPlants" id="AVESA.00010b.r2.5AG0805340.2.CDS"/>
    </source>
</evidence>
<evidence type="ECO:0000313" key="2">
    <source>
        <dbReference type="Proteomes" id="UP001732700"/>
    </source>
</evidence>
<dbReference type="EnsemblPlants" id="AVESA.00010b.r2.5AG0805340.2">
    <property type="protein sequence ID" value="AVESA.00010b.r2.5AG0805340.2.CDS"/>
    <property type="gene ID" value="AVESA.00010b.r2.5AG0805340"/>
</dbReference>
<accession>A0ACD5XJW1</accession>
<protein>
    <submittedName>
        <fullName evidence="1">Uncharacterized protein</fullName>
    </submittedName>
</protein>
<reference evidence="1" key="2">
    <citation type="submission" date="2025-09" db="UniProtKB">
        <authorList>
            <consortium name="EnsemblPlants"/>
        </authorList>
    </citation>
    <scope>IDENTIFICATION</scope>
</reference>
<organism evidence="1 2">
    <name type="scientific">Avena sativa</name>
    <name type="common">Oat</name>
    <dbReference type="NCBI Taxonomy" id="4498"/>
    <lineage>
        <taxon>Eukaryota</taxon>
        <taxon>Viridiplantae</taxon>
        <taxon>Streptophyta</taxon>
        <taxon>Embryophyta</taxon>
        <taxon>Tracheophyta</taxon>
        <taxon>Spermatophyta</taxon>
        <taxon>Magnoliopsida</taxon>
        <taxon>Liliopsida</taxon>
        <taxon>Poales</taxon>
        <taxon>Poaceae</taxon>
        <taxon>BOP clade</taxon>
        <taxon>Pooideae</taxon>
        <taxon>Poodae</taxon>
        <taxon>Poeae</taxon>
        <taxon>Poeae Chloroplast Group 1 (Aveneae type)</taxon>
        <taxon>Aveninae</taxon>
        <taxon>Avena</taxon>
    </lineage>
</organism>
<name>A0ACD5XJW1_AVESA</name>
<dbReference type="Proteomes" id="UP001732700">
    <property type="component" value="Chromosome 5A"/>
</dbReference>
<sequence>MASGSRATPTPTRSPSSARPAAPHHHHTQSSGGSTSRAGGGGATGSAAATESVSKAVAQYTLDAGLHAVFEQSGASGRSFDYSQSLLAPPTPSSEQQIAAYLSRIQRGGHIQPFGCTLAVADDSSFRLLAFSENAADLLDLSPHHSVPSLDFSAAPSPVSLGSDARLLFVPSSGVLLERAFAAREISLLNPLWIHSRVSSKPFYAILHRIDVGVVIDLEPARTEDPALSIAGAVQSQKLAVRAISRLQALPGGDVKLLCDTVVEHVRELTGYDRVMVYKFHDDEHGEVLAESRRADLEPYLGLHYPATDIPQASRFLFRQNRVRMIADCHAAPVRVIQDPAMPQPLCLVGSTLRSPHGCHAQYMANMGSIASLVMAVIISSGGEDEHNMARGGSVPSAMKLWGLVVCHHTSPRCIPFPLRYACEFLMQAFGLQLNMELQLAHQLSEKHILRTQTLLCDMLLRDSPTGIVTQSPSTMDLVKCDGAALYYHGKYYTLGITPTEAQIKDIIEWLKVCHGDSTGLSTDSLADAGYPGATALGDAVCGMAVAYITPSDYLFWFRSHTAKEIKWGGAKHHPEDKDDGQRMHPRSSFKAFLEVVKSRSLPWENAEMDAIHSLQLILRDSFRDAGEGTSNSRAIVNGHVQLGELELRGIDELSSVAREMVRLIETATVPIFAVDIDGCINGWNAKVAELTGLTVEEAMGKSLVKDLIYSESEEIVEKLLSQALRGEEDKNVEIKLKTFGPEQSKGPIFVIVNACSSRDYTKNIVGVCFVGQDITGQKVVMDKFVNIQGDYKAIVHNLNPLIPPIFASDENICCSEWNTAMEKLTGWSKGEVVGKLLVGEVFGNCCRLKGPDALTKFMIVLHNAIGGQDSEKLPFSFFDKNGKYVQALLTANTRNKMDGETIGAFCFLQIASPELQQAFEIQRQQEKKCYARMKELAYICQEIKNPLSGIRFTNSLLEMTDLKDDQRQFLETSTACEKQMSKIVKDASLQSIEDGWSNVLAFFYGQRMCTTSTPRMSPDLWRAKSLHISFLSSNTNKSEYCSEYEVTALCTLCFRSCVNHSVQLDLLAVARSIISPFLFFPSFVTFDLYFSNQFSNN</sequence>
<proteinExistence type="predicted"/>
<reference evidence="1" key="1">
    <citation type="submission" date="2021-05" db="EMBL/GenBank/DDBJ databases">
        <authorList>
            <person name="Scholz U."/>
            <person name="Mascher M."/>
            <person name="Fiebig A."/>
        </authorList>
    </citation>
    <scope>NUCLEOTIDE SEQUENCE [LARGE SCALE GENOMIC DNA]</scope>
</reference>